<organism evidence="2 3">
    <name type="scientific">Methanophagales virus PBV300</name>
    <dbReference type="NCBI Taxonomy" id="2987731"/>
    <lineage>
        <taxon>Viruses</taxon>
        <taxon>Adnaviria</taxon>
        <taxon>Zilligvirae</taxon>
        <taxon>Taleaviricota</taxon>
        <taxon>Tokiviricetes</taxon>
        <taxon>Maximonvirales</taxon>
        <taxon>Ahmunviridae</taxon>
        <taxon>Yumkaaxvirus</taxon>
        <taxon>Yumkaaxvirus pescaderoense</taxon>
    </lineage>
</organism>
<dbReference type="SUPFAM" id="SSF51713">
    <property type="entry name" value="tRNA-guanine transglycosylase"/>
    <property type="match status" value="1"/>
</dbReference>
<evidence type="ECO:0000313" key="2">
    <source>
        <dbReference type="EMBL" id="UYL65007.1"/>
    </source>
</evidence>
<keyword evidence="3" id="KW-1185">Reference proteome</keyword>
<dbReference type="Proteomes" id="UP001156320">
    <property type="component" value="Segment"/>
</dbReference>
<dbReference type="Pfam" id="PF23859">
    <property type="entry name" value="DpdA"/>
    <property type="match status" value="1"/>
</dbReference>
<dbReference type="InterPro" id="IPR055645">
    <property type="entry name" value="DpdA"/>
</dbReference>
<evidence type="ECO:0000313" key="3">
    <source>
        <dbReference type="Proteomes" id="UP001156320"/>
    </source>
</evidence>
<sequence length="263" mass="31380">MPPKFFIVLSGSSLDRKIDFRQYNVMLPSYYFLSRRTRKFSINAFVPKCKEWFIDSGGFSLLSKLKDYPFTLEQYALLIKKKKPTYAATMDYPCEPELLKEASMSVKERIIKTIENAEIMLNNYDFRRTKIIPVIQGWTIDDYRFCIKEMHKRDLLGDYVAFGSMCRRMRIAEARKLITKQREYLRKFVDAKAHYFGIKITFLKDLTIFRNVDSFDTAAWTHTHGGERRYARRQEELRRNYERYIAKLSEVLRLNSLQAPLYI</sequence>
<proteinExistence type="predicted"/>
<dbReference type="EMBL" id="OP413840">
    <property type="protein sequence ID" value="UYL65007.1"/>
    <property type="molecule type" value="Genomic_DNA"/>
</dbReference>
<gene>
    <name evidence="2" type="ORF">JBCDKDKM_00045</name>
</gene>
<name>A0ABY6GNX1_9VIRU</name>
<dbReference type="Gene3D" id="3.20.20.105">
    <property type="entry name" value="Queuine tRNA-ribosyltransferase-like"/>
    <property type="match status" value="1"/>
</dbReference>
<reference evidence="2 3" key="1">
    <citation type="submission" date="2022-09" db="EMBL/GenBank/DDBJ databases">
        <title>Evolutionary Diversification of Methanotrophic Ca. Methanophagales (ANME-1) and Their Expansive Virome.</title>
        <authorList>
            <person name="Laso-Perez R."/>
            <person name="Wu F."/>
            <person name="Cremiere A."/>
            <person name="Speth D.R."/>
            <person name="Magyar J.S."/>
            <person name="Krupovic M."/>
            <person name="Orphan V.J."/>
        </authorList>
    </citation>
    <scope>NUCLEOTIDE SEQUENCE [LARGE SCALE GENOMIC DNA]</scope>
    <source>
        <strain evidence="2">PBV300</strain>
    </source>
</reference>
<dbReference type="InterPro" id="IPR036511">
    <property type="entry name" value="TGT-like_sf"/>
</dbReference>
<accession>A0ABY6GNX1</accession>
<feature type="domain" description="DeoxyPurine in DNA protein A" evidence="1">
    <location>
        <begin position="40"/>
        <end position="207"/>
    </location>
</feature>
<protein>
    <recommendedName>
        <fullName evidence="1">DeoxyPurine in DNA protein A domain-containing protein</fullName>
    </recommendedName>
</protein>
<evidence type="ECO:0000259" key="1">
    <source>
        <dbReference type="Pfam" id="PF23859"/>
    </source>
</evidence>